<evidence type="ECO:0000256" key="9">
    <source>
        <dbReference type="ARBA" id="ARBA00023002"/>
    </source>
</evidence>
<comment type="caution">
    <text evidence="16">The sequence shown here is derived from an EMBL/GenBank/DDBJ whole genome shotgun (WGS) entry which is preliminary data.</text>
</comment>
<dbReference type="Proteomes" id="UP000050378">
    <property type="component" value="Unassembled WGS sequence"/>
</dbReference>
<keyword evidence="8 14" id="KW-1133">Transmembrane helix</keyword>
<gene>
    <name evidence="14" type="primary">dsbB</name>
    <name evidence="16" type="ORF">AOG27_11880</name>
</gene>
<dbReference type="OrthoDB" id="3711263at2"/>
<evidence type="ECO:0000256" key="12">
    <source>
        <dbReference type="ARBA" id="ARBA00023186"/>
    </source>
</evidence>
<dbReference type="GO" id="GO:0006457">
    <property type="term" value="P:protein folding"/>
    <property type="evidence" value="ECO:0007669"/>
    <property type="project" value="InterPro"/>
</dbReference>
<dbReference type="STRING" id="570156.AOG27_11880"/>
<evidence type="ECO:0000256" key="14">
    <source>
        <dbReference type="HAMAP-Rule" id="MF_00286"/>
    </source>
</evidence>
<dbReference type="Pfam" id="PF02600">
    <property type="entry name" value="DsbB"/>
    <property type="match status" value="1"/>
</dbReference>
<feature type="transmembrane region" description="Helical" evidence="15">
    <location>
        <begin position="44"/>
        <end position="62"/>
    </location>
</feature>
<evidence type="ECO:0000313" key="17">
    <source>
        <dbReference type="Proteomes" id="UP000050378"/>
    </source>
</evidence>
<keyword evidence="3 14" id="KW-0813">Transport</keyword>
<protein>
    <recommendedName>
        <fullName evidence="14">Disulfide bond formation protein B</fullName>
    </recommendedName>
    <alternativeName>
        <fullName evidence="14">Disulfide oxidoreductase</fullName>
    </alternativeName>
</protein>
<dbReference type="NCBIfam" id="NF002485">
    <property type="entry name" value="PRK01749.1"/>
    <property type="match status" value="1"/>
</dbReference>
<evidence type="ECO:0000256" key="4">
    <source>
        <dbReference type="ARBA" id="ARBA00022475"/>
    </source>
</evidence>
<keyword evidence="12 14" id="KW-0143">Chaperone</keyword>
<dbReference type="PANTHER" id="PTHR36570:SF2">
    <property type="entry name" value="DISULFIDE BOND FORMATION PROTEIN B"/>
    <property type="match status" value="1"/>
</dbReference>
<dbReference type="InterPro" id="IPR023380">
    <property type="entry name" value="DsbB-like_sf"/>
</dbReference>
<feature type="disulfide bond" description="Redox-active" evidence="14">
    <location>
        <begin position="105"/>
        <end position="131"/>
    </location>
</feature>
<dbReference type="GO" id="GO:0009055">
    <property type="term" value="F:electron transfer activity"/>
    <property type="evidence" value="ECO:0007669"/>
    <property type="project" value="UniProtKB-UniRule"/>
</dbReference>
<keyword evidence="9 14" id="KW-0560">Oxidoreductase</keyword>
<dbReference type="RefSeq" id="WP_054553233.1">
    <property type="nucleotide sequence ID" value="NZ_LJTC01000007.1"/>
</dbReference>
<accession>A0A0P7DVC2</accession>
<reference evidence="16 17" key="1">
    <citation type="submission" date="2015-09" db="EMBL/GenBank/DDBJ databases">
        <title>Draft Genome Sequence of Pseudoalteromonas lipolytica UCD-48B.</title>
        <authorList>
            <person name="Krusor M."/>
            <person name="Coil D.A."/>
            <person name="Lang J.M."/>
            <person name="Eisen J.A."/>
            <person name="Alexiev A."/>
        </authorList>
    </citation>
    <scope>NUCLEOTIDE SEQUENCE [LARGE SCALE GENOMIC DNA]</scope>
    <source>
        <strain evidence="16 17">UCD-48B</strain>
    </source>
</reference>
<dbReference type="GO" id="GO:0015035">
    <property type="term" value="F:protein-disulfide reductase activity"/>
    <property type="evidence" value="ECO:0007669"/>
    <property type="project" value="UniProtKB-UniRule"/>
</dbReference>
<comment type="similarity">
    <text evidence="2 14">Belongs to the DsbB family.</text>
</comment>
<feature type="disulfide bond" description="Redox-active" evidence="14">
    <location>
        <begin position="40"/>
        <end position="43"/>
    </location>
</feature>
<dbReference type="SUPFAM" id="SSF158442">
    <property type="entry name" value="DsbB-like"/>
    <property type="match status" value="1"/>
</dbReference>
<sequence>MNWLAELATKRTPWLLLAFISLAFEVTALFFQYNMGLEPCIMCIYQRTAVLGLLAAGVIGAINPKSMVVRLLAFATWGISAIWGYFIAKEHIAMQNNTDPFAFSCAFEPNFPSFMPLHEWIPSFFAATGDCGNIDWQFASMSMPAWMEVIFAAFSVVFVAVLVSRLVSKKSL</sequence>
<evidence type="ECO:0000256" key="8">
    <source>
        <dbReference type="ARBA" id="ARBA00022989"/>
    </source>
</evidence>
<feature type="transmembrane region" description="Helical" evidence="15">
    <location>
        <begin position="145"/>
        <end position="167"/>
    </location>
</feature>
<evidence type="ECO:0000256" key="13">
    <source>
        <dbReference type="ARBA" id="ARBA00023284"/>
    </source>
</evidence>
<keyword evidence="13 14" id="KW-0676">Redox-active center</keyword>
<evidence type="ECO:0000256" key="7">
    <source>
        <dbReference type="ARBA" id="ARBA00022982"/>
    </source>
</evidence>
<evidence type="ECO:0000256" key="3">
    <source>
        <dbReference type="ARBA" id="ARBA00022448"/>
    </source>
</evidence>
<organism evidence="16 17">
    <name type="scientific">Pseudoalteromonas lipolytica</name>
    <dbReference type="NCBI Taxonomy" id="570156"/>
    <lineage>
        <taxon>Bacteria</taxon>
        <taxon>Pseudomonadati</taxon>
        <taxon>Pseudomonadota</taxon>
        <taxon>Gammaproteobacteria</taxon>
        <taxon>Alteromonadales</taxon>
        <taxon>Pseudoalteromonadaceae</taxon>
        <taxon>Pseudoalteromonas</taxon>
    </lineage>
</organism>
<feature type="topological domain" description="Cytoplasmic" evidence="14">
    <location>
        <begin position="1"/>
        <end position="13"/>
    </location>
</feature>
<dbReference type="InterPro" id="IPR003752">
    <property type="entry name" value="DiS_bond_form_DsbB/BdbC"/>
</dbReference>
<dbReference type="InterPro" id="IPR050183">
    <property type="entry name" value="DsbB"/>
</dbReference>
<dbReference type="PATRIC" id="fig|570156.3.peg.3463"/>
<evidence type="ECO:0000256" key="2">
    <source>
        <dbReference type="ARBA" id="ARBA00008823"/>
    </source>
</evidence>
<keyword evidence="5" id="KW-0997">Cell inner membrane</keyword>
<feature type="transmembrane region" description="Helical" evidence="15">
    <location>
        <begin position="69"/>
        <end position="88"/>
    </location>
</feature>
<dbReference type="HAMAP" id="MF_00286">
    <property type="entry name" value="DsbB"/>
    <property type="match status" value="1"/>
</dbReference>
<proteinExistence type="inferred from homology"/>
<keyword evidence="10 14" id="KW-0472">Membrane</keyword>
<dbReference type="PANTHER" id="PTHR36570">
    <property type="entry name" value="DISULFIDE BOND FORMATION PROTEIN B"/>
    <property type="match status" value="1"/>
</dbReference>
<keyword evidence="6 14" id="KW-0812">Transmembrane</keyword>
<keyword evidence="11 14" id="KW-1015">Disulfide bond</keyword>
<feature type="topological domain" description="Periplasmic" evidence="14">
    <location>
        <begin position="31"/>
        <end position="48"/>
    </location>
</feature>
<evidence type="ECO:0000313" key="16">
    <source>
        <dbReference type="EMBL" id="KPM83333.1"/>
    </source>
</evidence>
<name>A0A0P7DVC2_9GAMM</name>
<dbReference type="GO" id="GO:0005886">
    <property type="term" value="C:plasma membrane"/>
    <property type="evidence" value="ECO:0007669"/>
    <property type="project" value="UniProtKB-SubCell"/>
</dbReference>
<feature type="transmembrane region" description="Helical" evidence="15">
    <location>
        <begin position="12"/>
        <end position="32"/>
    </location>
</feature>
<evidence type="ECO:0000256" key="10">
    <source>
        <dbReference type="ARBA" id="ARBA00023136"/>
    </source>
</evidence>
<dbReference type="Gene3D" id="1.20.1550.10">
    <property type="entry name" value="DsbB-like"/>
    <property type="match status" value="1"/>
</dbReference>
<dbReference type="EMBL" id="LJTC01000007">
    <property type="protein sequence ID" value="KPM83333.1"/>
    <property type="molecule type" value="Genomic_DNA"/>
</dbReference>
<dbReference type="InterPro" id="IPR022920">
    <property type="entry name" value="Disulphide_bond_form_DsbB"/>
</dbReference>
<evidence type="ECO:0000256" key="1">
    <source>
        <dbReference type="ARBA" id="ARBA00004429"/>
    </source>
</evidence>
<feature type="topological domain" description="Cytoplasmic" evidence="14">
    <location>
        <begin position="165"/>
        <end position="172"/>
    </location>
</feature>
<comment type="subcellular location">
    <subcellularLocation>
        <location evidence="1">Cell inner membrane</location>
        <topology evidence="1">Multi-pass membrane protein</topology>
    </subcellularLocation>
    <subcellularLocation>
        <location evidence="14">Cell membrane</location>
        <topology evidence="14">Multi-pass membrane protein</topology>
    </subcellularLocation>
</comment>
<evidence type="ECO:0000256" key="5">
    <source>
        <dbReference type="ARBA" id="ARBA00022519"/>
    </source>
</evidence>
<keyword evidence="4 14" id="KW-1003">Cell membrane</keyword>
<evidence type="ECO:0000256" key="15">
    <source>
        <dbReference type="SAM" id="Phobius"/>
    </source>
</evidence>
<keyword evidence="7 14" id="KW-0249">Electron transport</keyword>
<dbReference type="AlphaFoldDB" id="A0A0P7DVC2"/>
<evidence type="ECO:0000256" key="11">
    <source>
        <dbReference type="ARBA" id="ARBA00023157"/>
    </source>
</evidence>
<evidence type="ECO:0000256" key="6">
    <source>
        <dbReference type="ARBA" id="ARBA00022692"/>
    </source>
</evidence>
<comment type="caution">
    <text evidence="14">Lacks conserved residue(s) required for the propagation of feature annotation.</text>
</comment>
<comment type="function">
    <text evidence="14">Required for disulfide bond formation in some periplasmic proteins. Acts by oxidizing the DsbA protein.</text>
</comment>